<evidence type="ECO:0000256" key="4">
    <source>
        <dbReference type="ARBA" id="ARBA00022679"/>
    </source>
</evidence>
<accession>A0ABT4DFF3</accession>
<dbReference type="CDD" id="cd05564">
    <property type="entry name" value="PTS_IIB_chitobiose_lichenan"/>
    <property type="match status" value="1"/>
</dbReference>
<keyword evidence="3 9" id="KW-0762">Sugar transport</keyword>
<dbReference type="Gene3D" id="3.40.50.2300">
    <property type="match status" value="1"/>
</dbReference>
<dbReference type="SUPFAM" id="SSF52794">
    <property type="entry name" value="PTS system IIB component-like"/>
    <property type="match status" value="1"/>
</dbReference>
<dbReference type="PANTHER" id="PTHR34581:SF2">
    <property type="entry name" value="PTS SYSTEM N,N'-DIACETYLCHITOBIOSE-SPECIFIC EIIB COMPONENT"/>
    <property type="match status" value="1"/>
</dbReference>
<keyword evidence="2" id="KW-0597">Phosphoprotein</keyword>
<keyword evidence="1" id="KW-0813">Transport</keyword>
<dbReference type="InterPro" id="IPR003501">
    <property type="entry name" value="PTS_EIIB_2/3"/>
</dbReference>
<reference evidence="9" key="1">
    <citation type="submission" date="2022-12" db="EMBL/GenBank/DDBJ databases">
        <title>Clostridium sp. nov., isolated from industrial wastewater.</title>
        <authorList>
            <person name="Jiayan W."/>
        </authorList>
    </citation>
    <scope>NUCLEOTIDE SEQUENCE</scope>
    <source>
        <strain evidence="9">ZC22-4</strain>
    </source>
</reference>
<feature type="modified residue" description="Phosphocysteine; by EIIA" evidence="7">
    <location>
        <position position="8"/>
    </location>
</feature>
<dbReference type="InterPro" id="IPR013012">
    <property type="entry name" value="PTS_EIIB_3"/>
</dbReference>
<evidence type="ECO:0000256" key="7">
    <source>
        <dbReference type="PROSITE-ProRule" id="PRU00423"/>
    </source>
</evidence>
<name>A0ABT4DFF3_9CLOT</name>
<evidence type="ECO:0000256" key="3">
    <source>
        <dbReference type="ARBA" id="ARBA00022597"/>
    </source>
</evidence>
<keyword evidence="10" id="KW-1185">Reference proteome</keyword>
<dbReference type="InterPro" id="IPR051819">
    <property type="entry name" value="PTS_sugar-specific_EIIB"/>
</dbReference>
<dbReference type="Proteomes" id="UP001144612">
    <property type="component" value="Unassembled WGS sequence"/>
</dbReference>
<evidence type="ECO:0000313" key="10">
    <source>
        <dbReference type="Proteomes" id="UP001144612"/>
    </source>
</evidence>
<evidence type="ECO:0000259" key="8">
    <source>
        <dbReference type="PROSITE" id="PS51100"/>
    </source>
</evidence>
<keyword evidence="6" id="KW-0418">Kinase</keyword>
<evidence type="ECO:0000256" key="6">
    <source>
        <dbReference type="ARBA" id="ARBA00022777"/>
    </source>
</evidence>
<evidence type="ECO:0000256" key="5">
    <source>
        <dbReference type="ARBA" id="ARBA00022683"/>
    </source>
</evidence>
<dbReference type="PROSITE" id="PS51100">
    <property type="entry name" value="PTS_EIIB_TYPE_3"/>
    <property type="match status" value="1"/>
</dbReference>
<gene>
    <name evidence="9" type="ORF">OW729_15015</name>
</gene>
<evidence type="ECO:0000313" key="9">
    <source>
        <dbReference type="EMBL" id="MCY6959931.1"/>
    </source>
</evidence>
<feature type="domain" description="PTS EIIB type-3" evidence="8">
    <location>
        <begin position="1"/>
        <end position="103"/>
    </location>
</feature>
<comment type="caution">
    <text evidence="9">The sequence shown here is derived from an EMBL/GenBank/DDBJ whole genome shotgun (WGS) entry which is preliminary data.</text>
</comment>
<keyword evidence="4" id="KW-0808">Transferase</keyword>
<sequence>MKNILLVCTAGMSTSLLVTKMNTAAVRLEVDAKINAVSEADLKNHIDGVDVILLGPQVKFLLGKIRDQAKSTGAKVEVINSVDYGTMNGEKVLKYALDLINNK</sequence>
<organism evidence="9 10">
    <name type="scientific">Clostridium brassicae</name>
    <dbReference type="NCBI Taxonomy" id="2999072"/>
    <lineage>
        <taxon>Bacteria</taxon>
        <taxon>Bacillati</taxon>
        <taxon>Bacillota</taxon>
        <taxon>Clostridia</taxon>
        <taxon>Eubacteriales</taxon>
        <taxon>Clostridiaceae</taxon>
        <taxon>Clostridium</taxon>
    </lineage>
</organism>
<dbReference type="InterPro" id="IPR036095">
    <property type="entry name" value="PTS_EIIB-like_sf"/>
</dbReference>
<evidence type="ECO:0000256" key="1">
    <source>
        <dbReference type="ARBA" id="ARBA00022448"/>
    </source>
</evidence>
<dbReference type="Pfam" id="PF02302">
    <property type="entry name" value="PTS_IIB"/>
    <property type="match status" value="1"/>
</dbReference>
<evidence type="ECO:0000256" key="2">
    <source>
        <dbReference type="ARBA" id="ARBA00022553"/>
    </source>
</evidence>
<protein>
    <submittedName>
        <fullName evidence="9">PTS sugar transporter subunit IIB</fullName>
    </submittedName>
</protein>
<proteinExistence type="predicted"/>
<dbReference type="EMBL" id="JAPQFJ010000017">
    <property type="protein sequence ID" value="MCY6959931.1"/>
    <property type="molecule type" value="Genomic_DNA"/>
</dbReference>
<dbReference type="PANTHER" id="PTHR34581">
    <property type="entry name" value="PTS SYSTEM N,N'-DIACETYLCHITOBIOSE-SPECIFIC EIIB COMPONENT"/>
    <property type="match status" value="1"/>
</dbReference>
<keyword evidence="5" id="KW-0598">Phosphotransferase system</keyword>
<dbReference type="RefSeq" id="WP_268062366.1">
    <property type="nucleotide sequence ID" value="NZ_JAPQFJ010000017.1"/>
</dbReference>